<organism evidence="1 2">
    <name type="scientific">Camellia lanceoleosa</name>
    <dbReference type="NCBI Taxonomy" id="1840588"/>
    <lineage>
        <taxon>Eukaryota</taxon>
        <taxon>Viridiplantae</taxon>
        <taxon>Streptophyta</taxon>
        <taxon>Embryophyta</taxon>
        <taxon>Tracheophyta</taxon>
        <taxon>Spermatophyta</taxon>
        <taxon>Magnoliopsida</taxon>
        <taxon>eudicotyledons</taxon>
        <taxon>Gunneridae</taxon>
        <taxon>Pentapetalae</taxon>
        <taxon>asterids</taxon>
        <taxon>Ericales</taxon>
        <taxon>Theaceae</taxon>
        <taxon>Camellia</taxon>
    </lineage>
</organism>
<comment type="caution">
    <text evidence="1">The sequence shown here is derived from an EMBL/GenBank/DDBJ whole genome shotgun (WGS) entry which is preliminary data.</text>
</comment>
<dbReference type="Proteomes" id="UP001060215">
    <property type="component" value="Chromosome 13"/>
</dbReference>
<keyword evidence="1" id="KW-0808">Transferase</keyword>
<name>A0ACC0FUR2_9ERIC</name>
<sequence>MAKRDQPVNGRLSELSLLKDGNLILTDASNRSIFWATNTASSSLSLQLHLQNSGNLVLNDLEGGVNLWQSFDSPTDTLVPNQVLTRYTELVSKRSEANHSSGFYKLIFDRDNVLRLVFDSPETSSIYWPDPWLLSNEANRSRYNDTRIAVFDSLGHFVSSDRFEFKGADFGRGPKRRLTLDFDGNLRLYSLEETSGNWVVSWQAMSRPCRIHRACGPNSICNFDPSSGRKCSCLPWFKMRNPKDWFDGCEPEFNLSCSGGNQSPTTFLKLPHTDFYGYNIHILQNYTLEMCEKKCLESCNCKGFHYRFKEDSGVYNCYTKWVFRNGHHSPNVVGMLYVKIPKALMSIIHEKEPLFTYFKFKWNCSGQAMKQLNRTYEKRNQNGSSEQLLWFACALGVLEMITITLVSCYLNRTHKNSLAKHEYYFPIVTATGFRKFSYEELKKATRGFREEIGRGGGGVVYKDPMLNGAYDAGKVEKLVEVALQCLEEEKDARPTMTRVVDMLQR</sequence>
<keyword evidence="1" id="KW-0675">Receptor</keyword>
<protein>
    <submittedName>
        <fullName evidence="1">Receptor protein kinase ZmPK1</fullName>
    </submittedName>
</protein>
<keyword evidence="2" id="KW-1185">Reference proteome</keyword>
<proteinExistence type="predicted"/>
<reference evidence="1 2" key="1">
    <citation type="journal article" date="2022" name="Plant J.">
        <title>Chromosome-level genome of Camellia lanceoleosa provides a valuable resource for understanding genome evolution and self-incompatibility.</title>
        <authorList>
            <person name="Gong W."/>
            <person name="Xiao S."/>
            <person name="Wang L."/>
            <person name="Liao Z."/>
            <person name="Chang Y."/>
            <person name="Mo W."/>
            <person name="Hu G."/>
            <person name="Li W."/>
            <person name="Zhao G."/>
            <person name="Zhu H."/>
            <person name="Hu X."/>
            <person name="Ji K."/>
            <person name="Xiang X."/>
            <person name="Song Q."/>
            <person name="Yuan D."/>
            <person name="Jin S."/>
            <person name="Zhang L."/>
        </authorList>
    </citation>
    <scope>NUCLEOTIDE SEQUENCE [LARGE SCALE GENOMIC DNA]</scope>
    <source>
        <strain evidence="1">SQ_2022a</strain>
    </source>
</reference>
<evidence type="ECO:0000313" key="1">
    <source>
        <dbReference type="EMBL" id="KAI7992294.1"/>
    </source>
</evidence>
<accession>A0ACC0FUR2</accession>
<evidence type="ECO:0000313" key="2">
    <source>
        <dbReference type="Proteomes" id="UP001060215"/>
    </source>
</evidence>
<keyword evidence="1" id="KW-0418">Kinase</keyword>
<gene>
    <name evidence="1" type="ORF">LOK49_LG12G02804</name>
</gene>
<dbReference type="EMBL" id="CM045770">
    <property type="protein sequence ID" value="KAI7992294.1"/>
    <property type="molecule type" value="Genomic_DNA"/>
</dbReference>